<evidence type="ECO:0000256" key="5">
    <source>
        <dbReference type="ARBA" id="ARBA00023125"/>
    </source>
</evidence>
<feature type="modified residue" description="4-aspartylphosphate" evidence="8">
    <location>
        <position position="51"/>
    </location>
</feature>
<dbReference type="Pfam" id="PF00486">
    <property type="entry name" value="Trans_reg_C"/>
    <property type="match status" value="1"/>
</dbReference>
<dbReference type="SMART" id="SM00862">
    <property type="entry name" value="Trans_reg_C"/>
    <property type="match status" value="1"/>
</dbReference>
<keyword evidence="5 9" id="KW-0238">DNA-binding</keyword>
<gene>
    <name evidence="12" type="ORF">H9787_11810</name>
</gene>
<evidence type="ECO:0000256" key="9">
    <source>
        <dbReference type="PROSITE-ProRule" id="PRU01091"/>
    </source>
</evidence>
<evidence type="ECO:0000313" key="12">
    <source>
        <dbReference type="EMBL" id="HJB14379.1"/>
    </source>
</evidence>
<reference evidence="12" key="1">
    <citation type="journal article" date="2021" name="PeerJ">
        <title>Extensive microbial diversity within the chicken gut microbiome revealed by metagenomics and culture.</title>
        <authorList>
            <person name="Gilroy R."/>
            <person name="Ravi A."/>
            <person name="Getino M."/>
            <person name="Pursley I."/>
            <person name="Horton D.L."/>
            <person name="Alikhan N.F."/>
            <person name="Baker D."/>
            <person name="Gharbi K."/>
            <person name="Hall N."/>
            <person name="Watson M."/>
            <person name="Adriaenssens E.M."/>
            <person name="Foster-Nyarko E."/>
            <person name="Jarju S."/>
            <person name="Secka A."/>
            <person name="Antonio M."/>
            <person name="Oren A."/>
            <person name="Chaudhuri R.R."/>
            <person name="La Ragione R."/>
            <person name="Hildebrand F."/>
            <person name="Pallen M.J."/>
        </authorList>
    </citation>
    <scope>NUCLEOTIDE SEQUENCE</scope>
    <source>
        <strain evidence="12">ChiBcec18-1249</strain>
    </source>
</reference>
<evidence type="ECO:0000256" key="8">
    <source>
        <dbReference type="PROSITE-ProRule" id="PRU00169"/>
    </source>
</evidence>
<dbReference type="PANTHER" id="PTHR48111">
    <property type="entry name" value="REGULATOR OF RPOS"/>
    <property type="match status" value="1"/>
</dbReference>
<evidence type="ECO:0000259" key="11">
    <source>
        <dbReference type="PROSITE" id="PS51755"/>
    </source>
</evidence>
<dbReference type="PANTHER" id="PTHR48111:SF1">
    <property type="entry name" value="TWO-COMPONENT RESPONSE REGULATOR ORR33"/>
    <property type="match status" value="1"/>
</dbReference>
<evidence type="ECO:0000256" key="2">
    <source>
        <dbReference type="ARBA" id="ARBA00022553"/>
    </source>
</evidence>
<dbReference type="SUPFAM" id="SSF52172">
    <property type="entry name" value="CheY-like"/>
    <property type="match status" value="1"/>
</dbReference>
<dbReference type="Gene3D" id="3.40.50.2300">
    <property type="match status" value="1"/>
</dbReference>
<dbReference type="GO" id="GO:0032993">
    <property type="term" value="C:protein-DNA complex"/>
    <property type="evidence" value="ECO:0007669"/>
    <property type="project" value="TreeGrafter"/>
</dbReference>
<dbReference type="PROSITE" id="PS51755">
    <property type="entry name" value="OMPR_PHOB"/>
    <property type="match status" value="1"/>
</dbReference>
<dbReference type="InterPro" id="IPR039420">
    <property type="entry name" value="WalR-like"/>
</dbReference>
<evidence type="ECO:0000313" key="13">
    <source>
        <dbReference type="Proteomes" id="UP000823824"/>
    </source>
</evidence>
<dbReference type="Gene3D" id="1.10.10.10">
    <property type="entry name" value="Winged helix-like DNA-binding domain superfamily/Winged helix DNA-binding domain"/>
    <property type="match status" value="1"/>
</dbReference>
<dbReference type="InterPro" id="IPR001867">
    <property type="entry name" value="OmpR/PhoB-type_DNA-bd"/>
</dbReference>
<dbReference type="GO" id="GO:0005829">
    <property type="term" value="C:cytosol"/>
    <property type="evidence" value="ECO:0007669"/>
    <property type="project" value="TreeGrafter"/>
</dbReference>
<evidence type="ECO:0000256" key="7">
    <source>
        <dbReference type="ARBA" id="ARBA00024867"/>
    </source>
</evidence>
<accession>A0A9D2LKS8</accession>
<name>A0A9D2LKS8_9FIRM</name>
<dbReference type="InterPro" id="IPR011006">
    <property type="entry name" value="CheY-like_superfamily"/>
</dbReference>
<dbReference type="AlphaFoldDB" id="A0A9D2LKS8"/>
<dbReference type="Gene3D" id="6.10.250.690">
    <property type="match status" value="1"/>
</dbReference>
<organism evidence="12 13">
    <name type="scientific">Candidatus Oscillibacter excrementigallinarum</name>
    <dbReference type="NCBI Taxonomy" id="2838716"/>
    <lineage>
        <taxon>Bacteria</taxon>
        <taxon>Bacillati</taxon>
        <taxon>Bacillota</taxon>
        <taxon>Clostridia</taxon>
        <taxon>Eubacteriales</taxon>
        <taxon>Oscillospiraceae</taxon>
        <taxon>Oscillibacter</taxon>
    </lineage>
</organism>
<proteinExistence type="predicted"/>
<keyword evidence="3" id="KW-0902">Two-component regulatory system</keyword>
<feature type="domain" description="Response regulatory" evidence="10">
    <location>
        <begin position="2"/>
        <end position="116"/>
    </location>
</feature>
<keyword evidence="6" id="KW-0804">Transcription</keyword>
<comment type="caution">
    <text evidence="12">The sequence shown here is derived from an EMBL/GenBank/DDBJ whole genome shotgun (WGS) entry which is preliminary data.</text>
</comment>
<reference evidence="12" key="2">
    <citation type="submission" date="2021-04" db="EMBL/GenBank/DDBJ databases">
        <authorList>
            <person name="Gilroy R."/>
        </authorList>
    </citation>
    <scope>NUCLEOTIDE SEQUENCE</scope>
    <source>
        <strain evidence="12">ChiBcec18-1249</strain>
    </source>
</reference>
<dbReference type="PROSITE" id="PS50110">
    <property type="entry name" value="RESPONSE_REGULATORY"/>
    <property type="match status" value="1"/>
</dbReference>
<evidence type="ECO:0000259" key="10">
    <source>
        <dbReference type="PROSITE" id="PS50110"/>
    </source>
</evidence>
<dbReference type="InterPro" id="IPR036388">
    <property type="entry name" value="WH-like_DNA-bd_sf"/>
</dbReference>
<dbReference type="SMART" id="SM00448">
    <property type="entry name" value="REC"/>
    <property type="match status" value="1"/>
</dbReference>
<dbReference type="CDD" id="cd00383">
    <property type="entry name" value="trans_reg_C"/>
    <property type="match status" value="1"/>
</dbReference>
<sequence length="226" mass="25544">MRILVVEDEKLLCNGIAEDLELEKYTVERCYDGAEAYDLLLSESFDLLILDLNLPGMDGLDLLRAVRAEHPELRVLILSARAELSDRVAGLDLGADDYLTKPFALEELEARVRSLLRREFVSRNMVLTVGSLTLDAASRAISAGGKTLELTPREFAILEHLMLHRGRWISQEELMEHVLESDANPFSNVVRMHISSLRKKLRDVLGDDPIQTKVGQGYRLMEKETL</sequence>
<dbReference type="InterPro" id="IPR001789">
    <property type="entry name" value="Sig_transdc_resp-reg_receiver"/>
</dbReference>
<dbReference type="Pfam" id="PF00072">
    <property type="entry name" value="Response_reg"/>
    <property type="match status" value="1"/>
</dbReference>
<dbReference type="GO" id="GO:0000156">
    <property type="term" value="F:phosphorelay response regulator activity"/>
    <property type="evidence" value="ECO:0007669"/>
    <property type="project" value="TreeGrafter"/>
</dbReference>
<dbReference type="GO" id="GO:0000976">
    <property type="term" value="F:transcription cis-regulatory region binding"/>
    <property type="evidence" value="ECO:0007669"/>
    <property type="project" value="TreeGrafter"/>
</dbReference>
<feature type="domain" description="OmpR/PhoB-type" evidence="11">
    <location>
        <begin position="124"/>
        <end position="222"/>
    </location>
</feature>
<dbReference type="Proteomes" id="UP000823824">
    <property type="component" value="Unassembled WGS sequence"/>
</dbReference>
<keyword evidence="4" id="KW-0805">Transcription regulation</keyword>
<dbReference type="GO" id="GO:0006355">
    <property type="term" value="P:regulation of DNA-templated transcription"/>
    <property type="evidence" value="ECO:0007669"/>
    <property type="project" value="InterPro"/>
</dbReference>
<evidence type="ECO:0000256" key="6">
    <source>
        <dbReference type="ARBA" id="ARBA00023163"/>
    </source>
</evidence>
<evidence type="ECO:0000256" key="4">
    <source>
        <dbReference type="ARBA" id="ARBA00023015"/>
    </source>
</evidence>
<comment type="function">
    <text evidence="7">May play the central regulatory role in sporulation. It may be an element of the effector pathway responsible for the activation of sporulation genes in response to nutritional stress. Spo0A may act in concert with spo0H (a sigma factor) to control the expression of some genes that are critical to the sporulation process.</text>
</comment>
<feature type="DNA-binding region" description="OmpR/PhoB-type" evidence="9">
    <location>
        <begin position="124"/>
        <end position="222"/>
    </location>
</feature>
<evidence type="ECO:0000256" key="1">
    <source>
        <dbReference type="ARBA" id="ARBA00018672"/>
    </source>
</evidence>
<dbReference type="EMBL" id="DWZJ01000108">
    <property type="protein sequence ID" value="HJB14379.1"/>
    <property type="molecule type" value="Genomic_DNA"/>
</dbReference>
<evidence type="ECO:0000256" key="3">
    <source>
        <dbReference type="ARBA" id="ARBA00023012"/>
    </source>
</evidence>
<protein>
    <recommendedName>
        <fullName evidence="1">Stage 0 sporulation protein A homolog</fullName>
    </recommendedName>
</protein>
<keyword evidence="2 8" id="KW-0597">Phosphoprotein</keyword>